<dbReference type="PROSITE" id="PS50405">
    <property type="entry name" value="GST_CTER"/>
    <property type="match status" value="1"/>
</dbReference>
<dbReference type="InterPro" id="IPR036249">
    <property type="entry name" value="Thioredoxin-like_sf"/>
</dbReference>
<dbReference type="Gene3D" id="1.20.1050.10">
    <property type="match status" value="1"/>
</dbReference>
<evidence type="ECO:0000256" key="3">
    <source>
        <dbReference type="ARBA" id="ARBA00047960"/>
    </source>
</evidence>
<dbReference type="Pfam" id="PF02798">
    <property type="entry name" value="GST_N"/>
    <property type="match status" value="1"/>
</dbReference>
<comment type="catalytic activity">
    <reaction evidence="3">
        <text>RX + glutathione = an S-substituted glutathione + a halide anion + H(+)</text>
        <dbReference type="Rhea" id="RHEA:16437"/>
        <dbReference type="ChEBI" id="CHEBI:15378"/>
        <dbReference type="ChEBI" id="CHEBI:16042"/>
        <dbReference type="ChEBI" id="CHEBI:17792"/>
        <dbReference type="ChEBI" id="CHEBI:57925"/>
        <dbReference type="ChEBI" id="CHEBI:90779"/>
        <dbReference type="EC" id="2.5.1.18"/>
    </reaction>
</comment>
<protein>
    <recommendedName>
        <fullName evidence="1">glutathione transferase</fullName>
        <ecNumber evidence="1">2.5.1.18</ecNumber>
    </recommendedName>
</protein>
<dbReference type="AlphaFoldDB" id="A0A8H7C867"/>
<evidence type="ECO:0000259" key="5">
    <source>
        <dbReference type="PROSITE" id="PS50404"/>
    </source>
</evidence>
<dbReference type="PROSITE" id="PS50404">
    <property type="entry name" value="GST_NTER"/>
    <property type="match status" value="1"/>
</dbReference>
<name>A0A8H7C867_AGABI</name>
<dbReference type="InterPro" id="IPR036282">
    <property type="entry name" value="Glutathione-S-Trfase_C_sf"/>
</dbReference>
<dbReference type="SUPFAM" id="SSF47616">
    <property type="entry name" value="GST C-terminal domain-like"/>
    <property type="match status" value="1"/>
</dbReference>
<accession>A0A8H7C867</accession>
<evidence type="ECO:0000256" key="1">
    <source>
        <dbReference type="ARBA" id="ARBA00012452"/>
    </source>
</evidence>
<feature type="domain" description="GST N-terminal" evidence="5">
    <location>
        <begin position="87"/>
        <end position="144"/>
    </location>
</feature>
<dbReference type="Gene3D" id="3.40.30.10">
    <property type="entry name" value="Glutaredoxin"/>
    <property type="match status" value="1"/>
</dbReference>
<evidence type="ECO:0000313" key="7">
    <source>
        <dbReference type="EMBL" id="KAF7768512.1"/>
    </source>
</evidence>
<evidence type="ECO:0000256" key="4">
    <source>
        <dbReference type="RuleBase" id="RU003494"/>
    </source>
</evidence>
<evidence type="ECO:0000259" key="6">
    <source>
        <dbReference type="PROSITE" id="PS50405"/>
    </source>
</evidence>
<proteinExistence type="inferred from homology"/>
<evidence type="ECO:0000256" key="2">
    <source>
        <dbReference type="ARBA" id="ARBA00022679"/>
    </source>
</evidence>
<dbReference type="EMBL" id="JABXXO010000010">
    <property type="protein sequence ID" value="KAF7768512.1"/>
    <property type="molecule type" value="Genomic_DNA"/>
</dbReference>
<dbReference type="Proteomes" id="UP000629468">
    <property type="component" value="Unassembled WGS sequence"/>
</dbReference>
<dbReference type="EC" id="2.5.1.18" evidence="1"/>
<dbReference type="InterPro" id="IPR004045">
    <property type="entry name" value="Glutathione_S-Trfase_N"/>
</dbReference>
<dbReference type="SFLD" id="SFLDG00358">
    <property type="entry name" value="Main_(cytGST)"/>
    <property type="match status" value="1"/>
</dbReference>
<dbReference type="PANTHER" id="PTHR43900:SF3">
    <property type="entry name" value="GLUTATHIONE S-TRANSFERASE RHO"/>
    <property type="match status" value="1"/>
</dbReference>
<evidence type="ECO:0000313" key="8">
    <source>
        <dbReference type="Proteomes" id="UP000629468"/>
    </source>
</evidence>
<comment type="similarity">
    <text evidence="4">Belongs to the GST superfamily.</text>
</comment>
<organism evidence="7 8">
    <name type="scientific">Agaricus bisporus var. burnettii</name>
    <dbReference type="NCBI Taxonomy" id="192524"/>
    <lineage>
        <taxon>Eukaryota</taxon>
        <taxon>Fungi</taxon>
        <taxon>Dikarya</taxon>
        <taxon>Basidiomycota</taxon>
        <taxon>Agaricomycotina</taxon>
        <taxon>Agaricomycetes</taxon>
        <taxon>Agaricomycetidae</taxon>
        <taxon>Agaricales</taxon>
        <taxon>Agaricineae</taxon>
        <taxon>Agaricaceae</taxon>
        <taxon>Agaricus</taxon>
    </lineage>
</organism>
<dbReference type="PANTHER" id="PTHR43900">
    <property type="entry name" value="GLUTATHIONE S-TRANSFERASE RHO"/>
    <property type="match status" value="1"/>
</dbReference>
<dbReference type="SFLD" id="SFLDS00019">
    <property type="entry name" value="Glutathione_Transferase_(cytos"/>
    <property type="match status" value="1"/>
</dbReference>
<dbReference type="Pfam" id="PF00043">
    <property type="entry name" value="GST_C"/>
    <property type="match status" value="1"/>
</dbReference>
<comment type="caution">
    <text evidence="7">The sequence shown here is derived from an EMBL/GenBank/DDBJ whole genome shotgun (WGS) entry which is preliminary data.</text>
</comment>
<keyword evidence="2" id="KW-0808">Transferase</keyword>
<gene>
    <name evidence="7" type="ORF">Agabi119p4_7755</name>
</gene>
<dbReference type="GO" id="GO:0004364">
    <property type="term" value="F:glutathione transferase activity"/>
    <property type="evidence" value="ECO:0007669"/>
    <property type="project" value="UniProtKB-EC"/>
</dbReference>
<dbReference type="InterPro" id="IPR004046">
    <property type="entry name" value="GST_C"/>
</dbReference>
<dbReference type="GO" id="GO:0005737">
    <property type="term" value="C:cytoplasm"/>
    <property type="evidence" value="ECO:0007669"/>
    <property type="project" value="TreeGrafter"/>
</dbReference>
<dbReference type="SUPFAM" id="SSF52833">
    <property type="entry name" value="Thioredoxin-like"/>
    <property type="match status" value="1"/>
</dbReference>
<dbReference type="InterPro" id="IPR010987">
    <property type="entry name" value="Glutathione-S-Trfase_C-like"/>
</dbReference>
<dbReference type="InterPro" id="IPR040079">
    <property type="entry name" value="Glutathione_S-Trfase"/>
</dbReference>
<dbReference type="GO" id="GO:0006749">
    <property type="term" value="P:glutathione metabolic process"/>
    <property type="evidence" value="ECO:0007669"/>
    <property type="project" value="TreeGrafter"/>
</dbReference>
<feature type="domain" description="GST C-terminal" evidence="6">
    <location>
        <begin position="152"/>
        <end position="278"/>
    </location>
</feature>
<dbReference type="GO" id="GO:0043295">
    <property type="term" value="F:glutathione binding"/>
    <property type="evidence" value="ECO:0007669"/>
    <property type="project" value="TreeGrafter"/>
</dbReference>
<reference evidence="7 8" key="1">
    <citation type="journal article" name="Sci. Rep.">
        <title>Telomere-to-telomere assembled and centromere annotated genomes of the two main subspecies of the button mushroom Agaricus bisporus reveal especially polymorphic chromosome ends.</title>
        <authorList>
            <person name="Sonnenberg A.S.M."/>
            <person name="Sedaghat-Telgerd N."/>
            <person name="Lavrijssen B."/>
            <person name="Ohm R.A."/>
            <person name="Hendrickx P.M."/>
            <person name="Scholtmeijer K."/>
            <person name="Baars J.J.P."/>
            <person name="van Peer A."/>
        </authorList>
    </citation>
    <scope>NUCLEOTIDE SEQUENCE [LARGE SCALE GENOMIC DNA]</scope>
    <source>
        <strain evidence="7 8">H119_p4</strain>
    </source>
</reference>
<sequence length="278" mass="31784">MIKPEHGDEVSHYHHEDLHGGHRIHEHVEYLIGSADWWTLNHTKKLYIKTQEIEHDCTIDLPRKPIVTTHLLASHLLFQSWFLNFTVPFEVVNVDLGKKEQKSPENLANQPFGQIPYIVEDDGFVLYESRAIARYIATKYANQGPKLIPTGDLKKIAKFEQATFAESAHFYDPAFSLLLEIFVKKMQGLTPDEARVKDLKTTLLSKMDVYEQILSKQKYIAGDEITLADIAHLPLASVMPDIGIDITTGRPHLTKWLNELYQRESWQTLKANGLVSTA</sequence>